<dbReference type="InterPro" id="IPR050230">
    <property type="entry name" value="CALM/Myosin/TropC-like"/>
</dbReference>
<dbReference type="Pfam" id="PF13499">
    <property type="entry name" value="EF-hand_7"/>
    <property type="match status" value="1"/>
</dbReference>
<dbReference type="PROSITE" id="PS50222">
    <property type="entry name" value="EF_HAND_2"/>
    <property type="match status" value="1"/>
</dbReference>
<dbReference type="SMART" id="SM00054">
    <property type="entry name" value="EFh"/>
    <property type="match status" value="1"/>
</dbReference>
<dbReference type="EMBL" id="JAEAOA010000527">
    <property type="protein sequence ID" value="KAK3578520.1"/>
    <property type="molecule type" value="Genomic_DNA"/>
</dbReference>
<dbReference type="InterPro" id="IPR011992">
    <property type="entry name" value="EF-hand-dom_pair"/>
</dbReference>
<evidence type="ECO:0000256" key="1">
    <source>
        <dbReference type="ARBA" id="ARBA00022737"/>
    </source>
</evidence>
<dbReference type="Gene3D" id="1.10.238.10">
    <property type="entry name" value="EF-hand"/>
    <property type="match status" value="1"/>
</dbReference>
<sequence>MDVTIVLGELTDDKIREFKEAFKMYDKDNDGLISTQKLGAVLRALGNNPTEIEIQEMIDEVDSEEAWLMKEATCAGVKGCARYDNLGTKKKWMSDKIKMEMELTEGCRGNSADNFQQVGKIMRSKRYTSPFPSLSSNHNISKFQKLFRRSHNGL</sequence>
<protein>
    <recommendedName>
        <fullName evidence="2">EF-hand domain-containing protein</fullName>
    </recommendedName>
</protein>
<keyword evidence="1" id="KW-0677">Repeat</keyword>
<feature type="domain" description="EF-hand" evidence="2">
    <location>
        <begin position="13"/>
        <end position="48"/>
    </location>
</feature>
<dbReference type="InterPro" id="IPR002048">
    <property type="entry name" value="EF_hand_dom"/>
</dbReference>
<comment type="caution">
    <text evidence="3">The sequence shown here is derived from an EMBL/GenBank/DDBJ whole genome shotgun (WGS) entry which is preliminary data.</text>
</comment>
<dbReference type="AlphaFoldDB" id="A0AAE0VJ11"/>
<organism evidence="3 4">
    <name type="scientific">Potamilus streckersoni</name>
    <dbReference type="NCBI Taxonomy" id="2493646"/>
    <lineage>
        <taxon>Eukaryota</taxon>
        <taxon>Metazoa</taxon>
        <taxon>Spiralia</taxon>
        <taxon>Lophotrochozoa</taxon>
        <taxon>Mollusca</taxon>
        <taxon>Bivalvia</taxon>
        <taxon>Autobranchia</taxon>
        <taxon>Heteroconchia</taxon>
        <taxon>Palaeoheterodonta</taxon>
        <taxon>Unionida</taxon>
        <taxon>Unionoidea</taxon>
        <taxon>Unionidae</taxon>
        <taxon>Ambleminae</taxon>
        <taxon>Lampsilini</taxon>
        <taxon>Potamilus</taxon>
    </lineage>
</organism>
<dbReference type="Proteomes" id="UP001195483">
    <property type="component" value="Unassembled WGS sequence"/>
</dbReference>
<evidence type="ECO:0000259" key="2">
    <source>
        <dbReference type="PROSITE" id="PS50222"/>
    </source>
</evidence>
<reference evidence="3" key="1">
    <citation type="journal article" date="2021" name="Genome Biol. Evol.">
        <title>A High-Quality Reference Genome for a Parasitic Bivalve with Doubly Uniparental Inheritance (Bivalvia: Unionida).</title>
        <authorList>
            <person name="Smith C.H."/>
        </authorList>
    </citation>
    <scope>NUCLEOTIDE SEQUENCE</scope>
    <source>
        <strain evidence="3">CHS0354</strain>
    </source>
</reference>
<dbReference type="PANTHER" id="PTHR23048:SF0">
    <property type="entry name" value="CALMODULIN LIKE 3"/>
    <property type="match status" value="1"/>
</dbReference>
<dbReference type="GO" id="GO:0005509">
    <property type="term" value="F:calcium ion binding"/>
    <property type="evidence" value="ECO:0007669"/>
    <property type="project" value="InterPro"/>
</dbReference>
<reference evidence="3" key="3">
    <citation type="submission" date="2023-05" db="EMBL/GenBank/DDBJ databases">
        <authorList>
            <person name="Smith C.H."/>
        </authorList>
    </citation>
    <scope>NUCLEOTIDE SEQUENCE</scope>
    <source>
        <strain evidence="3">CHS0354</strain>
        <tissue evidence="3">Mantle</tissue>
    </source>
</reference>
<accession>A0AAE0VJ11</accession>
<gene>
    <name evidence="3" type="ORF">CHS0354_007775</name>
</gene>
<reference evidence="3" key="2">
    <citation type="journal article" date="2021" name="Genome Biol. Evol.">
        <title>Developing a high-quality reference genome for a parasitic bivalve with doubly uniparental inheritance (Bivalvia: Unionida).</title>
        <authorList>
            <person name="Smith C.H."/>
        </authorList>
    </citation>
    <scope>NUCLEOTIDE SEQUENCE</scope>
    <source>
        <strain evidence="3">CHS0354</strain>
        <tissue evidence="3">Mantle</tissue>
    </source>
</reference>
<dbReference type="FunFam" id="1.10.238.10:FF:000178">
    <property type="entry name" value="Calmodulin-2 A"/>
    <property type="match status" value="1"/>
</dbReference>
<evidence type="ECO:0000313" key="4">
    <source>
        <dbReference type="Proteomes" id="UP001195483"/>
    </source>
</evidence>
<dbReference type="PANTHER" id="PTHR23048">
    <property type="entry name" value="MYOSIN LIGHT CHAIN 1, 3"/>
    <property type="match status" value="1"/>
</dbReference>
<name>A0AAE0VJ11_9BIVA</name>
<dbReference type="CDD" id="cd00051">
    <property type="entry name" value="EFh"/>
    <property type="match status" value="1"/>
</dbReference>
<dbReference type="SUPFAM" id="SSF47473">
    <property type="entry name" value="EF-hand"/>
    <property type="match status" value="1"/>
</dbReference>
<evidence type="ECO:0000313" key="3">
    <source>
        <dbReference type="EMBL" id="KAK3578520.1"/>
    </source>
</evidence>
<proteinExistence type="predicted"/>
<dbReference type="GO" id="GO:0016460">
    <property type="term" value="C:myosin II complex"/>
    <property type="evidence" value="ECO:0007669"/>
    <property type="project" value="TreeGrafter"/>
</dbReference>
<keyword evidence="4" id="KW-1185">Reference proteome</keyword>